<protein>
    <submittedName>
        <fullName evidence="2">CoA transferase</fullName>
    </submittedName>
</protein>
<keyword evidence="3" id="KW-1185">Reference proteome</keyword>
<dbReference type="GO" id="GO:0016740">
    <property type="term" value="F:transferase activity"/>
    <property type="evidence" value="ECO:0007669"/>
    <property type="project" value="UniProtKB-KW"/>
</dbReference>
<dbReference type="Pfam" id="PF02515">
    <property type="entry name" value="CoA_transf_3"/>
    <property type="match status" value="1"/>
</dbReference>
<dbReference type="EMBL" id="CP097218">
    <property type="protein sequence ID" value="UQN28594.1"/>
    <property type="molecule type" value="Genomic_DNA"/>
</dbReference>
<feature type="region of interest" description="Disordered" evidence="1">
    <location>
        <begin position="407"/>
        <end position="448"/>
    </location>
</feature>
<evidence type="ECO:0000313" key="3">
    <source>
        <dbReference type="Proteomes" id="UP001055868"/>
    </source>
</evidence>
<dbReference type="RefSeq" id="WP_249477723.1">
    <property type="nucleotide sequence ID" value="NZ_CP097218.1"/>
</dbReference>
<dbReference type="Gene3D" id="3.40.50.10540">
    <property type="entry name" value="Crotonobetainyl-coa:carnitine coa-transferase, domain 1"/>
    <property type="match status" value="1"/>
</dbReference>
<dbReference type="InterPro" id="IPR023606">
    <property type="entry name" value="CoA-Trfase_III_dom_1_sf"/>
</dbReference>
<dbReference type="InterPro" id="IPR003673">
    <property type="entry name" value="CoA-Trfase_fam_III"/>
</dbReference>
<organism evidence="2 3">
    <name type="scientific">Brachybacterium kimchii</name>
    <dbReference type="NCBI Taxonomy" id="2942909"/>
    <lineage>
        <taxon>Bacteria</taxon>
        <taxon>Bacillati</taxon>
        <taxon>Actinomycetota</taxon>
        <taxon>Actinomycetes</taxon>
        <taxon>Micrococcales</taxon>
        <taxon>Dermabacteraceae</taxon>
        <taxon>Brachybacterium</taxon>
    </lineage>
</organism>
<keyword evidence="2" id="KW-0808">Transferase</keyword>
<feature type="compositionally biased region" description="Polar residues" evidence="1">
    <location>
        <begin position="412"/>
        <end position="433"/>
    </location>
</feature>
<proteinExistence type="predicted"/>
<feature type="region of interest" description="Disordered" evidence="1">
    <location>
        <begin position="321"/>
        <end position="349"/>
    </location>
</feature>
<evidence type="ECO:0000256" key="1">
    <source>
        <dbReference type="SAM" id="MobiDB-lite"/>
    </source>
</evidence>
<name>A0ABY4N5I9_9MICO</name>
<dbReference type="PANTHER" id="PTHR48228:SF4">
    <property type="entry name" value="BLR3030 PROTEIN"/>
    <property type="match status" value="1"/>
</dbReference>
<accession>A0ABY4N5I9</accession>
<dbReference type="PANTHER" id="PTHR48228">
    <property type="entry name" value="SUCCINYL-COA--D-CITRAMALATE COA-TRANSFERASE"/>
    <property type="match status" value="1"/>
</dbReference>
<sequence length="466" mass="48568">MSTPAIPAWTGPLDVSALAMDAVGQVVCAAGRVARARGLDVHIDTTSSLVEGSFAAIDHLRVEGRPVEAWGELSGFFAADDGWIRLHGNYPHHQAAIRRALAVEDRAGAAEAIGRLPADVAVRRILEEGGIATTVRTAGQWKAHPQARAMAEVPWRSIEAGEQRTDPPVGRVAGPAPSAPLPLDGLRVLDLTRVVAGPMATQLLACLGADVLRIDPPRRPELRDAFLASGMGKHSTSLDLATSRPVLETLLRRADVVVLGYRPGALARFGLAPEDLRERFGHLVIGSLSAWGEVGPWGERAGFDSIVQAATGIAEAYASGGAQEAPVGRHGQSDSRAGRPRTRSARTPGALPVQALDHATGNVLAAGILDLLADGRGGLVRVHLLGAARELMGRGTGATTPGVMEAAAQAGPPSTTTEPNAPSPVTTVEQSTAHGRVRTAPAPLRLDGAPLTAPIAEYGTAEPRWR</sequence>
<dbReference type="SUPFAM" id="SSF89796">
    <property type="entry name" value="CoA-transferase family III (CaiB/BaiF)"/>
    <property type="match status" value="2"/>
</dbReference>
<gene>
    <name evidence="2" type="ORF">M4486_13275</name>
</gene>
<dbReference type="Proteomes" id="UP001055868">
    <property type="component" value="Chromosome"/>
</dbReference>
<evidence type="ECO:0000313" key="2">
    <source>
        <dbReference type="EMBL" id="UQN28594.1"/>
    </source>
</evidence>
<reference evidence="2" key="1">
    <citation type="submission" date="2022-05" db="EMBL/GenBank/DDBJ databases">
        <title>Genomic analysis of Brachybacterium sp. CBA3104.</title>
        <authorList>
            <person name="Roh S.W."/>
            <person name="Kim Y.B."/>
            <person name="Kim Y."/>
        </authorList>
    </citation>
    <scope>NUCLEOTIDE SEQUENCE</scope>
    <source>
        <strain evidence="2">CBA3104</strain>
    </source>
</reference>
<dbReference type="InterPro" id="IPR050509">
    <property type="entry name" value="CoA-transferase_III"/>
</dbReference>